<feature type="coiled-coil region" evidence="1">
    <location>
        <begin position="199"/>
        <end position="226"/>
    </location>
</feature>
<name>A0ABM1N6K8_NICVS</name>
<dbReference type="RefSeq" id="XP_017782458.1">
    <property type="nucleotide sequence ID" value="XM_017926969.1"/>
</dbReference>
<accession>A0ABM1N6K8</accession>
<evidence type="ECO:0000256" key="1">
    <source>
        <dbReference type="SAM" id="Coils"/>
    </source>
</evidence>
<evidence type="ECO:0000313" key="4">
    <source>
        <dbReference type="RefSeq" id="XP_017782458.1"/>
    </source>
</evidence>
<dbReference type="GeneID" id="108566872"/>
<proteinExistence type="predicted"/>
<keyword evidence="3" id="KW-1185">Reference proteome</keyword>
<keyword evidence="1" id="KW-0175">Coiled coil</keyword>
<evidence type="ECO:0000256" key="2">
    <source>
        <dbReference type="SAM" id="MobiDB-lite"/>
    </source>
</evidence>
<evidence type="ECO:0000313" key="3">
    <source>
        <dbReference type="Proteomes" id="UP000695000"/>
    </source>
</evidence>
<organism evidence="3 4">
    <name type="scientific">Nicrophorus vespilloides</name>
    <name type="common">Boreal carrion beetle</name>
    <dbReference type="NCBI Taxonomy" id="110193"/>
    <lineage>
        <taxon>Eukaryota</taxon>
        <taxon>Metazoa</taxon>
        <taxon>Ecdysozoa</taxon>
        <taxon>Arthropoda</taxon>
        <taxon>Hexapoda</taxon>
        <taxon>Insecta</taxon>
        <taxon>Pterygota</taxon>
        <taxon>Neoptera</taxon>
        <taxon>Endopterygota</taxon>
        <taxon>Coleoptera</taxon>
        <taxon>Polyphaga</taxon>
        <taxon>Staphyliniformia</taxon>
        <taxon>Silphidae</taxon>
        <taxon>Nicrophorinae</taxon>
        <taxon>Nicrophorus</taxon>
    </lineage>
</organism>
<feature type="region of interest" description="Disordered" evidence="2">
    <location>
        <begin position="439"/>
        <end position="458"/>
    </location>
</feature>
<reference evidence="4" key="1">
    <citation type="submission" date="2025-08" db="UniProtKB">
        <authorList>
            <consortium name="RefSeq"/>
        </authorList>
    </citation>
    <scope>IDENTIFICATION</scope>
    <source>
        <tissue evidence="4">Whole Larva</tissue>
    </source>
</reference>
<dbReference type="Proteomes" id="UP000695000">
    <property type="component" value="Unplaced"/>
</dbReference>
<protein>
    <submittedName>
        <fullName evidence="4">Uncharacterized protein LOC108566872</fullName>
    </submittedName>
</protein>
<sequence>MDSFYDAPRRPPMFRSPAVPLASNANILPTHVPDVSMLEQNYGTVPIDKKVEMSYNAWKIQNQFGKENVQRVAAPQSQASILRKQVRFLSPQVQAPFRPMLPMENSTQPQVKENTFQAPIYNAPRSTNNILPAKPFQKVYLSNIPNRNLDLSIIESSRVEKIPISNGFQRRFHVAESTTIEPRVEQQPPQEKASDEPTVKDLMKIIQQQNEQLICLQKQVSTLLQERNEKPAMTPPQPIQLKTIDPNKGVLPKFAFDVMTSFEVSLKPSPSNKNCYQGPKIQEIFEPVNVPIQPYRSTDLSLTLNEPIVVQEECHSPEQSIHVEMQDFSSESEDDEVPSKNSLIGWTIYNNVMDQVNHLLKNSPEQKHNHQVLGGNTMKQVKQTTLRHLKSVGVNLPNNVPIDDSNDYSSEYSPNEISFAVKQLLMKYLPDEQLAKVNSNKGKQPLSKTKPNYPTNLINRRPEFSMATVQYMEKYNLLNKDKQSNKQQDNFLDMTALKQQPKLL</sequence>
<gene>
    <name evidence="4" type="primary">LOC108566872</name>
</gene>